<evidence type="ECO:0000313" key="2">
    <source>
        <dbReference type="Proteomes" id="UP000630660"/>
    </source>
</evidence>
<comment type="caution">
    <text evidence="1">The sequence shown here is derived from an EMBL/GenBank/DDBJ whole genome shotgun (WGS) entry which is preliminary data.</text>
</comment>
<dbReference type="Gene3D" id="3.40.50.1010">
    <property type="entry name" value="5'-nuclease"/>
    <property type="match status" value="1"/>
</dbReference>
<accession>A0A9D5KA26</accession>
<proteinExistence type="predicted"/>
<feature type="non-terminal residue" evidence="1">
    <location>
        <position position="200"/>
    </location>
</feature>
<reference evidence="1" key="1">
    <citation type="submission" date="2019-11" db="EMBL/GenBank/DDBJ databases">
        <title>Microbial mats filling the niche in hypersaline microbial mats.</title>
        <authorList>
            <person name="Wong H.L."/>
            <person name="Macleod F.I."/>
            <person name="White R.A. III"/>
            <person name="Burns B.P."/>
        </authorList>
    </citation>
    <scope>NUCLEOTIDE SEQUENCE</scope>
    <source>
        <strain evidence="1">Bin_327</strain>
    </source>
</reference>
<gene>
    <name evidence="1" type="ORF">GF359_08435</name>
</gene>
<dbReference type="AlphaFoldDB" id="A0A9D5KA26"/>
<sequence>MRDYLKTVVFIDGENLHYNLRSFEFREEHSKPFHLLPQYINWEKFFKALLDKINDGSNIKHFLHRIYWYVIERISAYREPGSDKLTRAVRKCQELSKTKIVDSEKVQELAKEWHSTLSEKIRHRRDALHTVLQTHTDFLQFKYVGKLAVDPFKVRRCETDSSEPTGYAYDGTIHSEKGVDIALAVDMVSLASDYDVAVLV</sequence>
<dbReference type="Proteomes" id="UP000630660">
    <property type="component" value="Unassembled WGS sequence"/>
</dbReference>
<organism evidence="1 2">
    <name type="scientific">candidate division WOR-3 bacterium</name>
    <dbReference type="NCBI Taxonomy" id="2052148"/>
    <lineage>
        <taxon>Bacteria</taxon>
        <taxon>Bacteria division WOR-3</taxon>
    </lineage>
</organism>
<name>A0A9D5KA26_UNCW3</name>
<dbReference type="EMBL" id="WJKJ01000281">
    <property type="protein sequence ID" value="MBD3365227.1"/>
    <property type="molecule type" value="Genomic_DNA"/>
</dbReference>
<evidence type="ECO:0000313" key="1">
    <source>
        <dbReference type="EMBL" id="MBD3365227.1"/>
    </source>
</evidence>
<protein>
    <submittedName>
        <fullName evidence="1">NYN domain-containing protein</fullName>
    </submittedName>
</protein>